<reference evidence="2 3" key="1">
    <citation type="submission" date="2019-04" db="EMBL/GenBank/DDBJ databases">
        <authorList>
            <person name="Feng G."/>
            <person name="Zhang J."/>
            <person name="Zhu H."/>
        </authorList>
    </citation>
    <scope>NUCLEOTIDE SEQUENCE [LARGE SCALE GENOMIC DNA]</scope>
    <source>
        <strain evidence="2 3">9PBR-1</strain>
    </source>
</reference>
<protein>
    <submittedName>
        <fullName evidence="2">Uncharacterized protein</fullName>
    </submittedName>
</protein>
<organism evidence="2 3">
    <name type="scientific">Hymenobacter metallicola</name>
    <dbReference type="NCBI Taxonomy" id="2563114"/>
    <lineage>
        <taxon>Bacteria</taxon>
        <taxon>Pseudomonadati</taxon>
        <taxon>Bacteroidota</taxon>
        <taxon>Cytophagia</taxon>
        <taxon>Cytophagales</taxon>
        <taxon>Hymenobacteraceae</taxon>
        <taxon>Hymenobacter</taxon>
    </lineage>
</organism>
<sequence>MLFSSLFLLDTFPAGTLPALNQSRELLAERGMAVLGAWALLNLVVSGYYVARTDARSASHYFHQMNVGWNFVNAILAVVGMLRAHPYQVAGLTLAASLTAQFDFEKLLLLNVGLDVAYLVTGSWLRTRSLTAERRPERLLGFGQSLWLQGGFLLFFDLGFYLLYHRFAAQLLGLVQP</sequence>
<dbReference type="AlphaFoldDB" id="A0A4Z0QDZ8"/>
<name>A0A4Z0QDZ8_9BACT</name>
<gene>
    <name evidence="2" type="ORF">E5K02_13570</name>
</gene>
<evidence type="ECO:0000313" key="2">
    <source>
        <dbReference type="EMBL" id="TGE27403.1"/>
    </source>
</evidence>
<dbReference type="InterPro" id="IPR054261">
    <property type="entry name" value="DUF6992"/>
</dbReference>
<keyword evidence="1" id="KW-1133">Transmembrane helix</keyword>
<keyword evidence="1" id="KW-0472">Membrane</keyword>
<dbReference type="RefSeq" id="WP_135395340.1">
    <property type="nucleotide sequence ID" value="NZ_SRMB01000002.1"/>
</dbReference>
<feature type="transmembrane region" description="Helical" evidence="1">
    <location>
        <begin position="146"/>
        <end position="164"/>
    </location>
</feature>
<dbReference type="EMBL" id="SRMB01000002">
    <property type="protein sequence ID" value="TGE27403.1"/>
    <property type="molecule type" value="Genomic_DNA"/>
</dbReference>
<dbReference type="Proteomes" id="UP000298471">
    <property type="component" value="Unassembled WGS sequence"/>
</dbReference>
<feature type="transmembrane region" description="Helical" evidence="1">
    <location>
        <begin position="67"/>
        <end position="87"/>
    </location>
</feature>
<comment type="caution">
    <text evidence="2">The sequence shown here is derived from an EMBL/GenBank/DDBJ whole genome shotgun (WGS) entry which is preliminary data.</text>
</comment>
<evidence type="ECO:0000256" key="1">
    <source>
        <dbReference type="SAM" id="Phobius"/>
    </source>
</evidence>
<dbReference type="OrthoDB" id="1122568at2"/>
<dbReference type="Pfam" id="PF22503">
    <property type="entry name" value="DUF6992"/>
    <property type="match status" value="1"/>
</dbReference>
<keyword evidence="3" id="KW-1185">Reference proteome</keyword>
<proteinExistence type="predicted"/>
<evidence type="ECO:0000313" key="3">
    <source>
        <dbReference type="Proteomes" id="UP000298471"/>
    </source>
</evidence>
<feature type="transmembrane region" description="Helical" evidence="1">
    <location>
        <begin position="30"/>
        <end position="51"/>
    </location>
</feature>
<keyword evidence="1" id="KW-0812">Transmembrane</keyword>
<accession>A0A4Z0QDZ8</accession>
<feature type="transmembrane region" description="Helical" evidence="1">
    <location>
        <begin position="107"/>
        <end position="125"/>
    </location>
</feature>